<dbReference type="GeneID" id="111854315"/>
<dbReference type="AlphaFoldDB" id="A0A3B3QRH5"/>
<evidence type="ECO:0000256" key="5">
    <source>
        <dbReference type="ARBA" id="ARBA00023136"/>
    </source>
</evidence>
<evidence type="ECO:0000256" key="1">
    <source>
        <dbReference type="ARBA" id="ARBA00004141"/>
    </source>
</evidence>
<keyword evidence="3 7" id="KW-0812">Transmembrane</keyword>
<dbReference type="GO" id="GO:0016020">
    <property type="term" value="C:membrane"/>
    <property type="evidence" value="ECO:0007669"/>
    <property type="project" value="UniProtKB-SubCell"/>
</dbReference>
<dbReference type="STRING" id="1676925.ENSPKIP00000009257"/>
<dbReference type="InterPro" id="IPR020977">
    <property type="entry name" value="Beta-casein-like"/>
</dbReference>
<feature type="compositionally biased region" description="Basic and acidic residues" evidence="6">
    <location>
        <begin position="251"/>
        <end position="260"/>
    </location>
</feature>
<dbReference type="CTD" id="557625"/>
<feature type="transmembrane region" description="Helical" evidence="7">
    <location>
        <begin position="92"/>
        <end position="115"/>
    </location>
</feature>
<reference evidence="8" key="2">
    <citation type="submission" date="2025-09" db="UniProtKB">
        <authorList>
            <consortium name="Ensembl"/>
        </authorList>
    </citation>
    <scope>IDENTIFICATION</scope>
</reference>
<evidence type="ECO:0000256" key="4">
    <source>
        <dbReference type="ARBA" id="ARBA00022989"/>
    </source>
</evidence>
<evidence type="ECO:0000256" key="6">
    <source>
        <dbReference type="SAM" id="MobiDB-lite"/>
    </source>
</evidence>
<proteinExistence type="inferred from homology"/>
<dbReference type="PANTHER" id="PTHR31258:SF5">
    <property type="entry name" value="TMEM54 PROTEIN-RELATED"/>
    <property type="match status" value="1"/>
</dbReference>
<dbReference type="Ensembl" id="ENSPKIT00000033361.1">
    <property type="protein sequence ID" value="ENSPKIP00000009257.1"/>
    <property type="gene ID" value="ENSPKIG00000024442.1"/>
</dbReference>
<keyword evidence="4 7" id="KW-1133">Transmembrane helix</keyword>
<evidence type="ECO:0000313" key="8">
    <source>
        <dbReference type="Ensembl" id="ENSPKIP00000009257.1"/>
    </source>
</evidence>
<evidence type="ECO:0000313" key="9">
    <source>
        <dbReference type="Proteomes" id="UP000261540"/>
    </source>
</evidence>
<dbReference type="KEGG" id="pki:111854315"/>
<feature type="region of interest" description="Disordered" evidence="6">
    <location>
        <begin position="214"/>
        <end position="260"/>
    </location>
</feature>
<feature type="transmembrane region" description="Helical" evidence="7">
    <location>
        <begin position="157"/>
        <end position="187"/>
    </location>
</feature>
<comment type="subcellular location">
    <subcellularLocation>
        <location evidence="1">Membrane</location>
        <topology evidence="1">Multi-pass membrane protein</topology>
    </subcellularLocation>
</comment>
<keyword evidence="9" id="KW-1185">Reference proteome</keyword>
<name>A0A3B3QRH5_9TELE</name>
<dbReference type="Pfam" id="PF12304">
    <property type="entry name" value="BCLP"/>
    <property type="match status" value="1"/>
</dbReference>
<accession>A0A3B3QRH5</accession>
<sequence length="260" mass="27961">MENLGVGHRGVADGTTLMRAGLAMVVVGHLNFLLGALVHGSVLRHISLRWQSQATVYTCAHVAALVAGLMGIIVGVSTLIIPRWKSKKLMCFLLWGSLLGGLLAAASVAGLAVTLGRAIAAGPHSLLAHCKVQDASGNPAIANECPFQPTRIYGTTIVLWVPLILLCMVESSFLGRNVVVCVSFLYFPVPRRANRRTIIATQVRVVSREELTSASWGEPSKQGAEPRQGWAGPSELEAGAPEQPKLRSWRSHFDRSSLWI</sequence>
<evidence type="ECO:0000256" key="2">
    <source>
        <dbReference type="ARBA" id="ARBA00011030"/>
    </source>
</evidence>
<evidence type="ECO:0000256" key="3">
    <source>
        <dbReference type="ARBA" id="ARBA00022692"/>
    </source>
</evidence>
<evidence type="ECO:0000256" key="7">
    <source>
        <dbReference type="SAM" id="Phobius"/>
    </source>
</evidence>
<dbReference type="OrthoDB" id="9389418at2759"/>
<organism evidence="8 9">
    <name type="scientific">Paramormyrops kingsleyae</name>
    <dbReference type="NCBI Taxonomy" id="1676925"/>
    <lineage>
        <taxon>Eukaryota</taxon>
        <taxon>Metazoa</taxon>
        <taxon>Chordata</taxon>
        <taxon>Craniata</taxon>
        <taxon>Vertebrata</taxon>
        <taxon>Euteleostomi</taxon>
        <taxon>Actinopterygii</taxon>
        <taxon>Neopterygii</taxon>
        <taxon>Teleostei</taxon>
        <taxon>Osteoglossocephala</taxon>
        <taxon>Osteoglossomorpha</taxon>
        <taxon>Osteoglossiformes</taxon>
        <taxon>Mormyridae</taxon>
        <taxon>Paramormyrops</taxon>
    </lineage>
</organism>
<reference evidence="8" key="1">
    <citation type="submission" date="2025-08" db="UniProtKB">
        <authorList>
            <consortium name="Ensembl"/>
        </authorList>
    </citation>
    <scope>IDENTIFICATION</scope>
</reference>
<feature type="transmembrane region" description="Helical" evidence="7">
    <location>
        <begin position="54"/>
        <end position="80"/>
    </location>
</feature>
<comment type="similarity">
    <text evidence="2">Belongs to the TMEM54 family.</text>
</comment>
<dbReference type="RefSeq" id="XP_023687943.1">
    <property type="nucleotide sequence ID" value="XM_023832175.2"/>
</dbReference>
<feature type="transmembrane region" description="Helical" evidence="7">
    <location>
        <begin position="21"/>
        <end position="42"/>
    </location>
</feature>
<dbReference type="PANTHER" id="PTHR31258">
    <property type="entry name" value="KERATINOCYTE-ASSOCIATED PROTEIN 3"/>
    <property type="match status" value="1"/>
</dbReference>
<keyword evidence="5 7" id="KW-0472">Membrane</keyword>
<dbReference type="Proteomes" id="UP000261540">
    <property type="component" value="Unplaced"/>
</dbReference>
<protein>
    <submittedName>
        <fullName evidence="8">Transmembrane protein 54a</fullName>
    </submittedName>
</protein>
<dbReference type="GeneTree" id="ENSGT00390000004700"/>